<proteinExistence type="predicted"/>
<evidence type="ECO:0000313" key="2">
    <source>
        <dbReference type="Proteomes" id="UP000262320"/>
    </source>
</evidence>
<organismHost>
    <name type="scientific">Bacteroides intestinalis</name>
    <dbReference type="NCBI Taxonomy" id="329854"/>
</organismHost>
<protein>
    <submittedName>
        <fullName evidence="1">Uncharacterized protein</fullName>
    </submittedName>
</protein>
<gene>
    <name evidence="1" type="ORF">crAss001_12</name>
</gene>
<organism evidence="1 2">
    <name type="scientific">Bacteroides phage crAss001</name>
    <name type="common">Bacteroides phage PhiCrAss001</name>
    <dbReference type="NCBI Taxonomy" id="2301731"/>
    <lineage>
        <taxon>Viruses</taxon>
        <taxon>Duplodnaviria</taxon>
        <taxon>Heunggongvirae</taxon>
        <taxon>Uroviricota</taxon>
        <taxon>Caudoviricetes</taxon>
        <taxon>Crassvirales</taxon>
        <taxon>Steigviridae</taxon>
        <taxon>Asinivirinae</taxon>
        <taxon>Kehishuvirus</taxon>
        <taxon>Kehishuvirus primarius</taxon>
    </lineage>
</organism>
<dbReference type="Proteomes" id="UP000262320">
    <property type="component" value="Segment"/>
</dbReference>
<reference evidence="1 2" key="1">
    <citation type="submission" date="2018-07" db="EMBL/GenBank/DDBJ databases">
        <title>PhiCrAss001, a member of the most abundant bacteriophage family in the human gut, infects Bacteroides.</title>
        <authorList>
            <person name="Shkoporov A.N."/>
            <person name="Khokhlova E.V."/>
            <person name="Fitzgerald C.B."/>
            <person name="Stockdale S.R."/>
            <person name="Draper L.A."/>
            <person name="Ross R.P."/>
            <person name="Hill C."/>
        </authorList>
    </citation>
    <scope>NUCLEOTIDE SEQUENCE [LARGE SCALE GENOMIC DNA]</scope>
    <source>
        <strain evidence="2">crAss001</strain>
    </source>
</reference>
<accession>A0A385DVS1</accession>
<keyword evidence="2" id="KW-1185">Reference proteome</keyword>
<evidence type="ECO:0000313" key="1">
    <source>
        <dbReference type="EMBL" id="AXQ62655.1"/>
    </source>
</evidence>
<name>A0A385DVS1_BPCA1</name>
<sequence>MEEKNKMKVVKGGKDTPEVRKLSYEELENTAHQLSEQSRQLYMQNQKLSQALQEANLANFYERLKWLWTVITSTTPYISEEFKQKCGAEFEVLMTQPEQEPEEEVKEGE</sequence>
<dbReference type="EMBL" id="MH675552">
    <property type="protein sequence ID" value="AXQ62655.1"/>
    <property type="molecule type" value="Genomic_DNA"/>
</dbReference>